<keyword evidence="2 3" id="KW-0728">SH3 domain</keyword>
<dbReference type="InterPro" id="IPR001452">
    <property type="entry name" value="SH3_domain"/>
</dbReference>
<evidence type="ECO:0000313" key="7">
    <source>
        <dbReference type="Proteomes" id="UP000054007"/>
    </source>
</evidence>
<comment type="similarity">
    <text evidence="1">Belongs to the SH3YL1 family.</text>
</comment>
<feature type="compositionally biased region" description="Polar residues" evidence="4">
    <location>
        <begin position="304"/>
        <end position="321"/>
    </location>
</feature>
<dbReference type="InterPro" id="IPR036028">
    <property type="entry name" value="SH3-like_dom_sf"/>
</dbReference>
<dbReference type="InterPro" id="IPR007461">
    <property type="entry name" value="Ysc84_actin-binding"/>
</dbReference>
<name>A0A0D7BA88_9AGAR</name>
<dbReference type="PANTHER" id="PTHR15629:SF2">
    <property type="entry name" value="SH3 DOMAIN-CONTAINING YSC84-LIKE PROTEIN 1"/>
    <property type="match status" value="1"/>
</dbReference>
<dbReference type="Pfam" id="PF04366">
    <property type="entry name" value="Ysc84"/>
    <property type="match status" value="1"/>
</dbReference>
<gene>
    <name evidence="6" type="ORF">CYLTODRAFT_422532</name>
</gene>
<dbReference type="PROSITE" id="PS50002">
    <property type="entry name" value="SH3"/>
    <property type="match status" value="1"/>
</dbReference>
<evidence type="ECO:0000256" key="4">
    <source>
        <dbReference type="SAM" id="MobiDB-lite"/>
    </source>
</evidence>
<dbReference type="GO" id="GO:0051017">
    <property type="term" value="P:actin filament bundle assembly"/>
    <property type="evidence" value="ECO:0007669"/>
    <property type="project" value="TreeGrafter"/>
</dbReference>
<dbReference type="AlphaFoldDB" id="A0A0D7BA88"/>
<feature type="domain" description="SH3" evidence="5">
    <location>
        <begin position="410"/>
        <end position="469"/>
    </location>
</feature>
<feature type="compositionally biased region" description="Polar residues" evidence="4">
    <location>
        <begin position="272"/>
        <end position="283"/>
    </location>
</feature>
<accession>A0A0D7BA88</accession>
<evidence type="ECO:0000259" key="5">
    <source>
        <dbReference type="PROSITE" id="PS50002"/>
    </source>
</evidence>
<dbReference type="GO" id="GO:0051015">
    <property type="term" value="F:actin filament binding"/>
    <property type="evidence" value="ECO:0007669"/>
    <property type="project" value="TreeGrafter"/>
</dbReference>
<dbReference type="PRINTS" id="PR00452">
    <property type="entry name" value="SH3DOMAIN"/>
</dbReference>
<dbReference type="CDD" id="cd11525">
    <property type="entry name" value="SYLF_SH3YL1_like"/>
    <property type="match status" value="1"/>
</dbReference>
<dbReference type="GO" id="GO:0030479">
    <property type="term" value="C:actin cortical patch"/>
    <property type="evidence" value="ECO:0007669"/>
    <property type="project" value="TreeGrafter"/>
</dbReference>
<feature type="compositionally biased region" description="Polar residues" evidence="4">
    <location>
        <begin position="334"/>
        <end position="345"/>
    </location>
</feature>
<dbReference type="PANTHER" id="PTHR15629">
    <property type="entry name" value="SH3YL1 PROTEIN"/>
    <property type="match status" value="1"/>
</dbReference>
<dbReference type="EMBL" id="KN880526">
    <property type="protein sequence ID" value="KIY67427.1"/>
    <property type="molecule type" value="Genomic_DNA"/>
</dbReference>
<organism evidence="6 7">
    <name type="scientific">Cylindrobasidium torrendii FP15055 ss-10</name>
    <dbReference type="NCBI Taxonomy" id="1314674"/>
    <lineage>
        <taxon>Eukaryota</taxon>
        <taxon>Fungi</taxon>
        <taxon>Dikarya</taxon>
        <taxon>Basidiomycota</taxon>
        <taxon>Agaricomycotina</taxon>
        <taxon>Agaricomycetes</taxon>
        <taxon>Agaricomycetidae</taxon>
        <taxon>Agaricales</taxon>
        <taxon>Marasmiineae</taxon>
        <taxon>Physalacriaceae</taxon>
        <taxon>Cylindrobasidium</taxon>
    </lineage>
</organism>
<proteinExistence type="inferred from homology"/>
<dbReference type="GO" id="GO:0035091">
    <property type="term" value="F:phosphatidylinositol binding"/>
    <property type="evidence" value="ECO:0007669"/>
    <property type="project" value="TreeGrafter"/>
</dbReference>
<dbReference type="OrthoDB" id="443981at2759"/>
<dbReference type="STRING" id="1314674.A0A0D7BA88"/>
<dbReference type="GO" id="GO:0051666">
    <property type="term" value="P:actin cortical patch localization"/>
    <property type="evidence" value="ECO:0007669"/>
    <property type="project" value="TreeGrafter"/>
</dbReference>
<evidence type="ECO:0000256" key="1">
    <source>
        <dbReference type="ARBA" id="ARBA00007761"/>
    </source>
</evidence>
<dbReference type="InterPro" id="IPR051702">
    <property type="entry name" value="SH3_domain_YSC84-like"/>
</dbReference>
<feature type="region of interest" description="Disordered" evidence="4">
    <location>
        <begin position="260"/>
        <end position="364"/>
    </location>
</feature>
<evidence type="ECO:0000256" key="2">
    <source>
        <dbReference type="ARBA" id="ARBA00022443"/>
    </source>
</evidence>
<keyword evidence="7" id="KW-1185">Reference proteome</keyword>
<dbReference type="InterPro" id="IPR033643">
    <property type="entry name" value="SYLF_SH3YL1-like"/>
</dbReference>
<dbReference type="Proteomes" id="UP000054007">
    <property type="component" value="Unassembled WGS sequence"/>
</dbReference>
<dbReference type="Gene3D" id="2.30.30.40">
    <property type="entry name" value="SH3 Domains"/>
    <property type="match status" value="1"/>
</dbReference>
<protein>
    <submittedName>
        <fullName evidence="6">DUF500-domain-containing protein</fullName>
    </submittedName>
</protein>
<evidence type="ECO:0000256" key="3">
    <source>
        <dbReference type="PROSITE-ProRule" id="PRU00192"/>
    </source>
</evidence>
<evidence type="ECO:0000313" key="6">
    <source>
        <dbReference type="EMBL" id="KIY67427.1"/>
    </source>
</evidence>
<dbReference type="SMART" id="SM00326">
    <property type="entry name" value="SH3"/>
    <property type="match status" value="1"/>
</dbReference>
<reference evidence="6 7" key="1">
    <citation type="journal article" date="2015" name="Fungal Genet. Biol.">
        <title>Evolution of novel wood decay mechanisms in Agaricales revealed by the genome sequences of Fistulina hepatica and Cylindrobasidium torrendii.</title>
        <authorList>
            <person name="Floudas D."/>
            <person name="Held B.W."/>
            <person name="Riley R."/>
            <person name="Nagy L.G."/>
            <person name="Koehler G."/>
            <person name="Ransdell A.S."/>
            <person name="Younus H."/>
            <person name="Chow J."/>
            <person name="Chiniquy J."/>
            <person name="Lipzen A."/>
            <person name="Tritt A."/>
            <person name="Sun H."/>
            <person name="Haridas S."/>
            <person name="LaButti K."/>
            <person name="Ohm R.A."/>
            <person name="Kues U."/>
            <person name="Blanchette R.A."/>
            <person name="Grigoriev I.V."/>
            <person name="Minto R.E."/>
            <person name="Hibbett D.S."/>
        </authorList>
    </citation>
    <scope>NUCLEOTIDE SEQUENCE [LARGE SCALE GENOMIC DNA]</scope>
    <source>
        <strain evidence="6 7">FP15055 ss-10</strain>
    </source>
</reference>
<dbReference type="Pfam" id="PF00018">
    <property type="entry name" value="SH3_1"/>
    <property type="match status" value="1"/>
</dbReference>
<dbReference type="FunFam" id="2.30.30.40:FF:000100">
    <property type="entry name" value="SH3 domain-containing YSC84-like protein 1"/>
    <property type="match status" value="1"/>
</dbReference>
<sequence length="469" mass="49502">MKLNSPMPQSLSKECAKAARIFKSFVDSGNNGLDGVIPRQVLENARGFAIYTVVKAGFVFSARGGSGIVIARLDDGSWSSPSAIGTAGLGFGGQAGAEVTDVLIVLNTRAALQSFMAAGSLSLGGNMSLAVGPLGRNGEALASVSTKAKVAAMYSYSKTKGLFGGISLEGTVIVERQDANSIAYNNPNVTARLLLSGSIQQPPWAQPLIQTLDACVGFPGGRPWINDGPLGAGDSVASIDSAPSARSYAFGGLGSAVKPPAQLKKKKKESFPPQSWGQPTRNGSYFFDENDFQENRSHPPPVSTARNSTSGFDTQFESDFSAQPDARPSHKNSRSLPANTTTSQKDWFDDLDSPGLTDSPAAMSHSRSKSLAASNWSGYSAANNDDNPFEDEAPRSYIAPKPELSKPLSDGLARAIALFDFHAVEAGDLSFNKGDVITIIKMSDSTDDWWTGQSKGREGIFPANFVEVV</sequence>
<dbReference type="SUPFAM" id="SSF50044">
    <property type="entry name" value="SH3-domain"/>
    <property type="match status" value="1"/>
</dbReference>